<sequence length="53" mass="6503">TRPFREFLKPYRAEPRKLRRYRKRHASRAHSGENPTPEHLKYLSRIALRQESD</sequence>
<accession>A0A9N9NG13</accession>
<feature type="compositionally biased region" description="Basic residues" evidence="1">
    <location>
        <begin position="19"/>
        <end position="28"/>
    </location>
</feature>
<feature type="non-terminal residue" evidence="2">
    <location>
        <position position="1"/>
    </location>
</feature>
<comment type="caution">
    <text evidence="2">The sequence shown here is derived from an EMBL/GenBank/DDBJ whole genome shotgun (WGS) entry which is preliminary data.</text>
</comment>
<evidence type="ECO:0000313" key="2">
    <source>
        <dbReference type="EMBL" id="CAG8730268.1"/>
    </source>
</evidence>
<dbReference type="AlphaFoldDB" id="A0A9N9NG13"/>
<feature type="non-terminal residue" evidence="2">
    <location>
        <position position="53"/>
    </location>
</feature>
<reference evidence="2" key="1">
    <citation type="submission" date="2021-06" db="EMBL/GenBank/DDBJ databases">
        <authorList>
            <person name="Kallberg Y."/>
            <person name="Tangrot J."/>
            <person name="Rosling A."/>
        </authorList>
    </citation>
    <scope>NUCLEOTIDE SEQUENCE</scope>
    <source>
        <strain evidence="2">87-6 pot B 2015</strain>
    </source>
</reference>
<gene>
    <name evidence="2" type="ORF">FMOSSE_LOCUS15611</name>
</gene>
<proteinExistence type="predicted"/>
<dbReference type="EMBL" id="CAJVPP010016665">
    <property type="protein sequence ID" value="CAG8730268.1"/>
    <property type="molecule type" value="Genomic_DNA"/>
</dbReference>
<evidence type="ECO:0000256" key="1">
    <source>
        <dbReference type="SAM" id="MobiDB-lite"/>
    </source>
</evidence>
<feature type="region of interest" description="Disordered" evidence="1">
    <location>
        <begin position="19"/>
        <end position="42"/>
    </location>
</feature>
<protein>
    <submittedName>
        <fullName evidence="2">14918_t:CDS:1</fullName>
    </submittedName>
</protein>
<dbReference type="Proteomes" id="UP000789375">
    <property type="component" value="Unassembled WGS sequence"/>
</dbReference>
<evidence type="ECO:0000313" key="3">
    <source>
        <dbReference type="Proteomes" id="UP000789375"/>
    </source>
</evidence>
<organism evidence="2 3">
    <name type="scientific">Funneliformis mosseae</name>
    <name type="common">Endomycorrhizal fungus</name>
    <name type="synonym">Glomus mosseae</name>
    <dbReference type="NCBI Taxonomy" id="27381"/>
    <lineage>
        <taxon>Eukaryota</taxon>
        <taxon>Fungi</taxon>
        <taxon>Fungi incertae sedis</taxon>
        <taxon>Mucoromycota</taxon>
        <taxon>Glomeromycotina</taxon>
        <taxon>Glomeromycetes</taxon>
        <taxon>Glomerales</taxon>
        <taxon>Glomeraceae</taxon>
        <taxon>Funneliformis</taxon>
    </lineage>
</organism>
<keyword evidence="3" id="KW-1185">Reference proteome</keyword>
<name>A0A9N9NG13_FUNMO</name>